<feature type="region of interest" description="Disordered" evidence="3">
    <location>
        <begin position="438"/>
        <end position="495"/>
    </location>
</feature>
<evidence type="ECO:0000256" key="2">
    <source>
        <dbReference type="ARBA" id="ARBA00022525"/>
    </source>
</evidence>
<evidence type="ECO:0008006" key="6">
    <source>
        <dbReference type="Google" id="ProtNLM"/>
    </source>
</evidence>
<keyword evidence="5" id="KW-1185">Reference proteome</keyword>
<dbReference type="Gene3D" id="2.150.10.10">
    <property type="entry name" value="Serralysin-like metalloprotease, C-terminal"/>
    <property type="match status" value="5"/>
</dbReference>
<reference evidence="4 5" key="1">
    <citation type="submission" date="2019-10" db="EMBL/GenBank/DDBJ databases">
        <title>Isolation, Identification of Microvirga thermotolerans HR1, a novel thermophilic bacterium and Comparative Genomics of the genus Microvirga.</title>
        <authorList>
            <person name="Li J."/>
            <person name="Zhang W."/>
            <person name="Lin M."/>
            <person name="Wang J."/>
        </authorList>
    </citation>
    <scope>NUCLEOTIDE SEQUENCE [LARGE SCALE GENOMIC DNA]</scope>
    <source>
        <strain evidence="4 5">HR1</strain>
    </source>
</reference>
<evidence type="ECO:0000313" key="5">
    <source>
        <dbReference type="Proteomes" id="UP000325614"/>
    </source>
</evidence>
<dbReference type="SUPFAM" id="SSF51120">
    <property type="entry name" value="beta-Roll"/>
    <property type="match status" value="5"/>
</dbReference>
<feature type="compositionally biased region" description="Acidic residues" evidence="3">
    <location>
        <begin position="473"/>
        <end position="482"/>
    </location>
</feature>
<sequence>MPTYDPTTKTYILTEEEQNYALAEDDFDVHITGNALDNILTGNGTDNRLDGNGGRDTLIGGAGDDRYVLRSVDVTITELADEGDDLIISYIDVDLNDHANVEHAILDGTALHATGSSGSNQIYGNGLANILDGGEGDDILESAGGNDTLDGGRGADQMTGGLGDDVYVVDDLNDIVVEAEGGGTDRVEALIGFSLAPLAHIENLTLIGTGSIDGTGNELVNVIVGNGGNNILDGKAGSDRLEGGAGNDTYVIDADDTLLEGENGGTDTVRITDAYAPATYTLSDNFENLAVAGARDFTATGNALNNNLTGSGGADTFKGEDGNDTLDGGGGADHLEGGKGDDMLLGGAGADMMIGGLGNDLYFVDSSGDTVTEEAGGGAFDRVIAKVSYALTANVEYLALENAGGNINGTGNALDNTMFGNGGSNVLDGGAGRDQLYGATGADTVHGGDGDDSIHEAGGDNDMLYGDAGNDSLEGEGGDDLLDGGTGADSLKGGAGNDTYVVDSSADLVTETAGGGFDTVQAGASFALALDAEVEALTAMGKGALDLSGSDTANALLGNAAANRLRGNGGNDTISGQGGKDRLSGGLGNDVLTGGSDSDVFVFDAAPNRKANLDRIVDFNVRDDTIWLDNAVFRKLGKGTEAKPGKLNKGFFTIGSKAKDKNDFLVYDSKKGVLFYDLDGSGKGKAVEIASLKKGLKMTELDFFVV</sequence>
<dbReference type="PANTHER" id="PTHR38340:SF1">
    <property type="entry name" value="S-LAYER PROTEIN"/>
    <property type="match status" value="1"/>
</dbReference>
<dbReference type="InterPro" id="IPR011049">
    <property type="entry name" value="Serralysin-like_metalloprot_C"/>
</dbReference>
<dbReference type="InterPro" id="IPR050557">
    <property type="entry name" value="RTX_toxin/Mannuronan_C5-epim"/>
</dbReference>
<name>A0A5P9JYA4_9HYPH</name>
<dbReference type="GO" id="GO:0005576">
    <property type="term" value="C:extracellular region"/>
    <property type="evidence" value="ECO:0007669"/>
    <property type="project" value="UniProtKB-SubCell"/>
</dbReference>
<dbReference type="EMBL" id="CP045423">
    <property type="protein sequence ID" value="QFU17413.1"/>
    <property type="molecule type" value="Genomic_DNA"/>
</dbReference>
<feature type="region of interest" description="Disordered" evidence="3">
    <location>
        <begin position="309"/>
        <end position="337"/>
    </location>
</feature>
<comment type="subcellular location">
    <subcellularLocation>
        <location evidence="1">Secreted</location>
    </subcellularLocation>
</comment>
<proteinExistence type="predicted"/>
<dbReference type="PRINTS" id="PR00313">
    <property type="entry name" value="CABNDNGRPT"/>
</dbReference>
<dbReference type="Proteomes" id="UP000325614">
    <property type="component" value="Chromosome"/>
</dbReference>
<dbReference type="Pfam" id="PF00353">
    <property type="entry name" value="HemolysinCabind"/>
    <property type="match status" value="7"/>
</dbReference>
<dbReference type="RefSeq" id="WP_152587047.1">
    <property type="nucleotide sequence ID" value="NZ_CP045423.1"/>
</dbReference>
<accession>A0A5P9JYA4</accession>
<dbReference type="InterPro" id="IPR018511">
    <property type="entry name" value="Hemolysin-typ_Ca-bd_CS"/>
</dbReference>
<dbReference type="KEGG" id="mico:GDR74_14975"/>
<dbReference type="AlphaFoldDB" id="A0A5P9JYA4"/>
<dbReference type="GO" id="GO:0005509">
    <property type="term" value="F:calcium ion binding"/>
    <property type="evidence" value="ECO:0007669"/>
    <property type="project" value="InterPro"/>
</dbReference>
<keyword evidence="2" id="KW-0964">Secreted</keyword>
<dbReference type="InterPro" id="IPR001343">
    <property type="entry name" value="Hemolysn_Ca-bd"/>
</dbReference>
<evidence type="ECO:0000313" key="4">
    <source>
        <dbReference type="EMBL" id="QFU17413.1"/>
    </source>
</evidence>
<evidence type="ECO:0000256" key="1">
    <source>
        <dbReference type="ARBA" id="ARBA00004613"/>
    </source>
</evidence>
<gene>
    <name evidence="4" type="ORF">GDR74_14975</name>
</gene>
<organism evidence="4 5">
    <name type="scientific">Microvirga thermotolerans</name>
    <dbReference type="NCBI Taxonomy" id="2651334"/>
    <lineage>
        <taxon>Bacteria</taxon>
        <taxon>Pseudomonadati</taxon>
        <taxon>Pseudomonadota</taxon>
        <taxon>Alphaproteobacteria</taxon>
        <taxon>Hyphomicrobiales</taxon>
        <taxon>Methylobacteriaceae</taxon>
        <taxon>Microvirga</taxon>
    </lineage>
</organism>
<dbReference type="PROSITE" id="PS00330">
    <property type="entry name" value="HEMOLYSIN_CALCIUM"/>
    <property type="match status" value="7"/>
</dbReference>
<feature type="compositionally biased region" description="Basic and acidic residues" evidence="3">
    <location>
        <begin position="446"/>
        <end position="458"/>
    </location>
</feature>
<dbReference type="PANTHER" id="PTHR38340">
    <property type="entry name" value="S-LAYER PROTEIN"/>
    <property type="match status" value="1"/>
</dbReference>
<protein>
    <recommendedName>
        <fullName evidence="6">Calcium-binding protein</fullName>
    </recommendedName>
</protein>
<evidence type="ECO:0000256" key="3">
    <source>
        <dbReference type="SAM" id="MobiDB-lite"/>
    </source>
</evidence>